<dbReference type="OrthoDB" id="5681588at2"/>
<dbReference type="SUPFAM" id="SSF53822">
    <property type="entry name" value="Periplasmic binding protein-like I"/>
    <property type="match status" value="1"/>
</dbReference>
<dbReference type="AlphaFoldDB" id="A0A1M5LQ70"/>
<accession>A0A1M5LQ70</accession>
<dbReference type="InterPro" id="IPR010982">
    <property type="entry name" value="Lambda_DNA-bd_dom_sf"/>
</dbReference>
<name>A0A1M5LQ70_9GAMM</name>
<evidence type="ECO:0000256" key="3">
    <source>
        <dbReference type="ARBA" id="ARBA00023163"/>
    </source>
</evidence>
<dbReference type="GO" id="GO:0000976">
    <property type="term" value="F:transcription cis-regulatory region binding"/>
    <property type="evidence" value="ECO:0007669"/>
    <property type="project" value="TreeGrafter"/>
</dbReference>
<evidence type="ECO:0000313" key="6">
    <source>
        <dbReference type="Proteomes" id="UP000199758"/>
    </source>
</evidence>
<keyword evidence="3" id="KW-0804">Transcription</keyword>
<dbReference type="Pfam" id="PF13377">
    <property type="entry name" value="Peripla_BP_3"/>
    <property type="match status" value="1"/>
</dbReference>
<dbReference type="Proteomes" id="UP000199758">
    <property type="component" value="Unassembled WGS sequence"/>
</dbReference>
<dbReference type="GO" id="GO:0003700">
    <property type="term" value="F:DNA-binding transcription factor activity"/>
    <property type="evidence" value="ECO:0007669"/>
    <property type="project" value="TreeGrafter"/>
</dbReference>
<sequence length="367" mass="39816">MKKTTTGKAGSRAKPVDTRSLQMADIARMAGVSVSTVSRALSGSALISEKTRTRVEDLARTLNYAVNIGAQNLRLKQNRTIAVVVPYDRSTRQHVSEPFFLSMLGSLADAITDRGYDMLLSRVDADELHAVSKLVRSGRANGIIMIGQWRHHDQLNELAANDFPIVVWGAQLPRQLYCSVGSDNLEGGRLATRHLIASGRKRLVFFGDVDFPEAAMRFEGFKRAHADAGLRVRSELCIKVDFTAESAREATQRLLLSGHSFDGLFACSDLMAVTAINTLAENGHVVPDEVAVVGYDDIELSRHFRPGLTTIRQPLEQAGIALVDSLLAVLDGRQPLPTVLEPVLVERATCVVGAKPPTVAQRGAPGA</sequence>
<dbReference type="PROSITE" id="PS00356">
    <property type="entry name" value="HTH_LACI_1"/>
    <property type="match status" value="1"/>
</dbReference>
<keyword evidence="6" id="KW-1185">Reference proteome</keyword>
<dbReference type="Pfam" id="PF00356">
    <property type="entry name" value="LacI"/>
    <property type="match status" value="1"/>
</dbReference>
<dbReference type="EMBL" id="FQWZ01000002">
    <property type="protein sequence ID" value="SHG67302.1"/>
    <property type="molecule type" value="Genomic_DNA"/>
</dbReference>
<dbReference type="CDD" id="cd01392">
    <property type="entry name" value="HTH_LacI"/>
    <property type="match status" value="1"/>
</dbReference>
<dbReference type="STRING" id="490188.SAMN04488068_1037"/>
<reference evidence="5 6" key="1">
    <citation type="submission" date="2016-11" db="EMBL/GenBank/DDBJ databases">
        <authorList>
            <person name="Jaros S."/>
            <person name="Januszkiewicz K."/>
            <person name="Wedrychowicz H."/>
        </authorList>
    </citation>
    <scope>NUCLEOTIDE SEQUENCE [LARGE SCALE GENOMIC DNA]</scope>
    <source>
        <strain evidence="5 6">CGMCC 1.7049</strain>
    </source>
</reference>
<dbReference type="SMART" id="SM00354">
    <property type="entry name" value="HTH_LACI"/>
    <property type="match status" value="1"/>
</dbReference>
<dbReference type="CDD" id="cd06295">
    <property type="entry name" value="PBP1_CelR"/>
    <property type="match status" value="1"/>
</dbReference>
<dbReference type="PROSITE" id="PS50932">
    <property type="entry name" value="HTH_LACI_2"/>
    <property type="match status" value="1"/>
</dbReference>
<proteinExistence type="predicted"/>
<dbReference type="PANTHER" id="PTHR30146">
    <property type="entry name" value="LACI-RELATED TRANSCRIPTIONAL REPRESSOR"/>
    <property type="match status" value="1"/>
</dbReference>
<keyword evidence="2" id="KW-0238">DNA-binding</keyword>
<evidence type="ECO:0000256" key="1">
    <source>
        <dbReference type="ARBA" id="ARBA00023015"/>
    </source>
</evidence>
<feature type="domain" description="HTH lacI-type" evidence="4">
    <location>
        <begin position="23"/>
        <end position="75"/>
    </location>
</feature>
<dbReference type="InterPro" id="IPR046335">
    <property type="entry name" value="LacI/GalR-like_sensor"/>
</dbReference>
<evidence type="ECO:0000256" key="2">
    <source>
        <dbReference type="ARBA" id="ARBA00023125"/>
    </source>
</evidence>
<gene>
    <name evidence="5" type="ORF">SAMN04488068_1037</name>
</gene>
<dbReference type="SUPFAM" id="SSF47413">
    <property type="entry name" value="lambda repressor-like DNA-binding domains"/>
    <property type="match status" value="1"/>
</dbReference>
<dbReference type="RefSeq" id="WP_072894872.1">
    <property type="nucleotide sequence ID" value="NZ_FQWZ01000002.1"/>
</dbReference>
<evidence type="ECO:0000259" key="4">
    <source>
        <dbReference type="PROSITE" id="PS50932"/>
    </source>
</evidence>
<dbReference type="PANTHER" id="PTHR30146:SF120">
    <property type="entry name" value="ALANINE RACEMASE"/>
    <property type="match status" value="1"/>
</dbReference>
<organism evidence="5 6">
    <name type="scientific">Hydrocarboniphaga daqingensis</name>
    <dbReference type="NCBI Taxonomy" id="490188"/>
    <lineage>
        <taxon>Bacteria</taxon>
        <taxon>Pseudomonadati</taxon>
        <taxon>Pseudomonadota</taxon>
        <taxon>Gammaproteobacteria</taxon>
        <taxon>Nevskiales</taxon>
        <taxon>Nevskiaceae</taxon>
        <taxon>Hydrocarboniphaga</taxon>
    </lineage>
</organism>
<protein>
    <submittedName>
        <fullName evidence="5">Transcriptional regulator, LacI family</fullName>
    </submittedName>
</protein>
<dbReference type="InterPro" id="IPR000843">
    <property type="entry name" value="HTH_LacI"/>
</dbReference>
<dbReference type="Gene3D" id="3.40.50.2300">
    <property type="match status" value="2"/>
</dbReference>
<keyword evidence="1" id="KW-0805">Transcription regulation</keyword>
<dbReference type="Gene3D" id="1.10.260.40">
    <property type="entry name" value="lambda repressor-like DNA-binding domains"/>
    <property type="match status" value="1"/>
</dbReference>
<evidence type="ECO:0000313" key="5">
    <source>
        <dbReference type="EMBL" id="SHG67302.1"/>
    </source>
</evidence>
<dbReference type="InterPro" id="IPR028082">
    <property type="entry name" value="Peripla_BP_I"/>
</dbReference>